<dbReference type="PANTHER" id="PTHR24113:SF12">
    <property type="entry name" value="RAN GTPASE-ACTIVATING PROTEIN 1"/>
    <property type="match status" value="1"/>
</dbReference>
<dbReference type="GO" id="GO:0006913">
    <property type="term" value="P:nucleocytoplasmic transport"/>
    <property type="evidence" value="ECO:0007669"/>
    <property type="project" value="TreeGrafter"/>
</dbReference>
<evidence type="ECO:0000256" key="4">
    <source>
        <dbReference type="SAM" id="SignalP"/>
    </source>
</evidence>
<name>A0A7S0ITL9_9EUKA</name>
<evidence type="ECO:0000313" key="5">
    <source>
        <dbReference type="EMBL" id="CAD8531541.1"/>
    </source>
</evidence>
<reference evidence="5" key="1">
    <citation type="submission" date="2021-01" db="EMBL/GenBank/DDBJ databases">
        <authorList>
            <person name="Corre E."/>
            <person name="Pelletier E."/>
            <person name="Niang G."/>
            <person name="Scheremetjew M."/>
            <person name="Finn R."/>
            <person name="Kale V."/>
            <person name="Holt S."/>
            <person name="Cochrane G."/>
            <person name="Meng A."/>
            <person name="Brown T."/>
            <person name="Cohen L."/>
        </authorList>
    </citation>
    <scope>NUCLEOTIDE SEQUENCE</scope>
    <source>
        <strain evidence="5">RCC1130</strain>
    </source>
</reference>
<evidence type="ECO:0000256" key="1">
    <source>
        <dbReference type="ARBA" id="ARBA00022468"/>
    </source>
</evidence>
<evidence type="ECO:0000256" key="3">
    <source>
        <dbReference type="ARBA" id="ARBA00022737"/>
    </source>
</evidence>
<keyword evidence="4" id="KW-0732">Signal</keyword>
<dbReference type="Pfam" id="PF13516">
    <property type="entry name" value="LRR_6"/>
    <property type="match status" value="2"/>
</dbReference>
<keyword evidence="1" id="KW-0343">GTPase activation</keyword>
<dbReference type="GO" id="GO:0005096">
    <property type="term" value="F:GTPase activator activity"/>
    <property type="evidence" value="ECO:0007669"/>
    <property type="project" value="UniProtKB-KW"/>
</dbReference>
<dbReference type="GO" id="GO:0031267">
    <property type="term" value="F:small GTPase binding"/>
    <property type="evidence" value="ECO:0007669"/>
    <property type="project" value="TreeGrafter"/>
</dbReference>
<sequence length="267" mass="28415">MRAPAALSILSFATTSTLPAGVLAFPSGEIKAVFEPKDAEAEHAPAAAPDLRGCRNHEMHSGKLEECSSLWLSKFDVDFKSLTAASKESMSVEPPVDQQKYAAAMLKLIEALEANPQVGSLVLEKTDIGNIAVSELADGLAKNKTGLHSLAILDCTIGDVGAQAISRAVNTSAIVRLNVRGNKITKEGASALAQVHDQLTVFNTLPFTEKELDLSTFRGFSIVEATVLREVLHSENPIESLDLGVYAMNPELMAALGMDGGDEKEEL</sequence>
<evidence type="ECO:0000256" key="2">
    <source>
        <dbReference type="ARBA" id="ARBA00022614"/>
    </source>
</evidence>
<feature type="chain" id="PRO_5031377356" evidence="4">
    <location>
        <begin position="25"/>
        <end position="267"/>
    </location>
</feature>
<dbReference type="Gene3D" id="3.80.10.10">
    <property type="entry name" value="Ribonuclease Inhibitor"/>
    <property type="match status" value="1"/>
</dbReference>
<dbReference type="GO" id="GO:0005829">
    <property type="term" value="C:cytosol"/>
    <property type="evidence" value="ECO:0007669"/>
    <property type="project" value="TreeGrafter"/>
</dbReference>
<dbReference type="InterPro" id="IPR001611">
    <property type="entry name" value="Leu-rich_rpt"/>
</dbReference>
<keyword evidence="2" id="KW-0433">Leucine-rich repeat</keyword>
<protein>
    <submittedName>
        <fullName evidence="5">Uncharacterized protein</fullName>
    </submittedName>
</protein>
<dbReference type="InterPro" id="IPR027038">
    <property type="entry name" value="RanGap"/>
</dbReference>
<dbReference type="EMBL" id="HBER01013631">
    <property type="protein sequence ID" value="CAD8531541.1"/>
    <property type="molecule type" value="Transcribed_RNA"/>
</dbReference>
<dbReference type="GO" id="GO:0005634">
    <property type="term" value="C:nucleus"/>
    <property type="evidence" value="ECO:0007669"/>
    <property type="project" value="TreeGrafter"/>
</dbReference>
<accession>A0A7S0ITL9</accession>
<gene>
    <name evidence="5" type="ORF">CLEP1334_LOCUS6793</name>
</gene>
<dbReference type="InterPro" id="IPR032675">
    <property type="entry name" value="LRR_dom_sf"/>
</dbReference>
<dbReference type="AlphaFoldDB" id="A0A7S0ITL9"/>
<organism evidence="5">
    <name type="scientific">Calcidiscus leptoporus</name>
    <dbReference type="NCBI Taxonomy" id="127549"/>
    <lineage>
        <taxon>Eukaryota</taxon>
        <taxon>Haptista</taxon>
        <taxon>Haptophyta</taxon>
        <taxon>Prymnesiophyceae</taxon>
        <taxon>Coccolithales</taxon>
        <taxon>Calcidiscaceae</taxon>
        <taxon>Calcidiscus</taxon>
    </lineage>
</organism>
<dbReference type="GO" id="GO:0048471">
    <property type="term" value="C:perinuclear region of cytoplasm"/>
    <property type="evidence" value="ECO:0007669"/>
    <property type="project" value="TreeGrafter"/>
</dbReference>
<dbReference type="SUPFAM" id="SSF52047">
    <property type="entry name" value="RNI-like"/>
    <property type="match status" value="1"/>
</dbReference>
<dbReference type="PANTHER" id="PTHR24113">
    <property type="entry name" value="RAN GTPASE-ACTIVATING PROTEIN 1"/>
    <property type="match status" value="1"/>
</dbReference>
<proteinExistence type="predicted"/>
<feature type="signal peptide" evidence="4">
    <location>
        <begin position="1"/>
        <end position="24"/>
    </location>
</feature>
<keyword evidence="3" id="KW-0677">Repeat</keyword>